<organism evidence="3 4">
    <name type="scientific">Kribbella shirazensis</name>
    <dbReference type="NCBI Taxonomy" id="1105143"/>
    <lineage>
        <taxon>Bacteria</taxon>
        <taxon>Bacillati</taxon>
        <taxon>Actinomycetota</taxon>
        <taxon>Actinomycetes</taxon>
        <taxon>Propionibacteriales</taxon>
        <taxon>Kribbellaceae</taxon>
        <taxon>Kribbella</taxon>
    </lineage>
</organism>
<dbReference type="AlphaFoldDB" id="A0A7X6A1X5"/>
<evidence type="ECO:0000313" key="3">
    <source>
        <dbReference type="EMBL" id="NIK58712.1"/>
    </source>
</evidence>
<dbReference type="RefSeq" id="WP_202891214.1">
    <property type="nucleotide sequence ID" value="NZ_JAASRO010000001.1"/>
</dbReference>
<gene>
    <name evidence="3" type="ORF">BJY22_004429</name>
</gene>
<sequence>MRQFQLGRHVKKFGARHSRRRPRILKLGVLATVVVAVAGAWFFVPSGARHTEMPQANGASSTPERAEGPSRSSARPSLPVGKPMQPLTPGFPSATQTATAPPWSAPSERSRPAPDSATPSTPPSLPASPSGPTSTSSPAGPSTSPVQPTPGATSTTPAQTTPAPTTPVPTTPAPTTATPTTPAPTTPSPTPTPTTKPPKPKPTKPTPRLALPSLPLLTVPLPILG</sequence>
<accession>A0A7X6A1X5</accession>
<feature type="region of interest" description="Disordered" evidence="1">
    <location>
        <begin position="50"/>
        <end position="225"/>
    </location>
</feature>
<evidence type="ECO:0000313" key="4">
    <source>
        <dbReference type="Proteomes" id="UP000555407"/>
    </source>
</evidence>
<name>A0A7X6A1X5_9ACTN</name>
<dbReference type="Proteomes" id="UP000555407">
    <property type="component" value="Unassembled WGS sequence"/>
</dbReference>
<keyword evidence="2" id="KW-1133">Transmembrane helix</keyword>
<evidence type="ECO:0000256" key="1">
    <source>
        <dbReference type="SAM" id="MobiDB-lite"/>
    </source>
</evidence>
<keyword evidence="2" id="KW-0812">Transmembrane</keyword>
<keyword evidence="4" id="KW-1185">Reference proteome</keyword>
<keyword evidence="2" id="KW-0472">Membrane</keyword>
<feature type="compositionally biased region" description="Low complexity" evidence="1">
    <location>
        <begin position="127"/>
        <end position="163"/>
    </location>
</feature>
<dbReference type="EMBL" id="JAASRO010000001">
    <property type="protein sequence ID" value="NIK58712.1"/>
    <property type="molecule type" value="Genomic_DNA"/>
</dbReference>
<feature type="compositionally biased region" description="Low complexity" evidence="1">
    <location>
        <begin position="206"/>
        <end position="225"/>
    </location>
</feature>
<protein>
    <submittedName>
        <fullName evidence="3">Uncharacterized protein</fullName>
    </submittedName>
</protein>
<proteinExistence type="predicted"/>
<dbReference type="PRINTS" id="PR01217">
    <property type="entry name" value="PRICHEXTENSN"/>
</dbReference>
<evidence type="ECO:0000256" key="2">
    <source>
        <dbReference type="SAM" id="Phobius"/>
    </source>
</evidence>
<feature type="transmembrane region" description="Helical" evidence="2">
    <location>
        <begin position="24"/>
        <end position="44"/>
    </location>
</feature>
<comment type="caution">
    <text evidence="3">The sequence shown here is derived from an EMBL/GenBank/DDBJ whole genome shotgun (WGS) entry which is preliminary data.</text>
</comment>
<reference evidence="3 4" key="1">
    <citation type="submission" date="2020-03" db="EMBL/GenBank/DDBJ databases">
        <title>Sequencing the genomes of 1000 actinobacteria strains.</title>
        <authorList>
            <person name="Klenk H.-P."/>
        </authorList>
    </citation>
    <scope>NUCLEOTIDE SEQUENCE [LARGE SCALE GENOMIC DNA]</scope>
    <source>
        <strain evidence="3 4">DSM 45490</strain>
    </source>
</reference>
<feature type="compositionally biased region" description="Pro residues" evidence="1">
    <location>
        <begin position="181"/>
        <end position="197"/>
    </location>
</feature>